<feature type="compositionally biased region" description="Acidic residues" evidence="1">
    <location>
        <begin position="326"/>
        <end position="339"/>
    </location>
</feature>
<evidence type="ECO:0000313" key="3">
    <source>
        <dbReference type="Proteomes" id="UP000248544"/>
    </source>
</evidence>
<gene>
    <name evidence="2" type="ORF">C1I98_38865</name>
</gene>
<feature type="region of interest" description="Disordered" evidence="1">
    <location>
        <begin position="259"/>
        <end position="367"/>
    </location>
</feature>
<feature type="non-terminal residue" evidence="2">
    <location>
        <position position="409"/>
    </location>
</feature>
<name>A0A2W2FNX7_9ACTN</name>
<organism evidence="2 3">
    <name type="scientific">Spongiactinospora gelatinilytica</name>
    <dbReference type="NCBI Taxonomy" id="2666298"/>
    <lineage>
        <taxon>Bacteria</taxon>
        <taxon>Bacillati</taxon>
        <taxon>Actinomycetota</taxon>
        <taxon>Actinomycetes</taxon>
        <taxon>Streptosporangiales</taxon>
        <taxon>Streptosporangiaceae</taxon>
        <taxon>Spongiactinospora</taxon>
    </lineage>
</organism>
<accession>A0A2W2FNX7</accession>
<proteinExistence type="predicted"/>
<evidence type="ECO:0000256" key="1">
    <source>
        <dbReference type="SAM" id="MobiDB-lite"/>
    </source>
</evidence>
<feature type="compositionally biased region" description="Basic and acidic residues" evidence="1">
    <location>
        <begin position="294"/>
        <end position="310"/>
    </location>
</feature>
<dbReference type="EMBL" id="POUA01000723">
    <property type="protein sequence ID" value="PZG16774.1"/>
    <property type="molecule type" value="Genomic_DNA"/>
</dbReference>
<dbReference type="Proteomes" id="UP000248544">
    <property type="component" value="Unassembled WGS sequence"/>
</dbReference>
<sequence>MSTPTGAGRVALGPGPSWVRDHGAHLLDYAGHHLDSGRAVTAVITTLTICLTRAEPYKDPAARQSGVSARGRLLAVLRKACMYGGPGASGADHAGQIKRYESGGAPGMPDGRLVERAWTLADPLGTEALRLMYRHELGADDLAHVLGVPATEITKVATRTQDMIETLVSGLDALAHGRAACPALAPLADALFPGGLFGDSYDAPSIMQGPRSPEEFNEARMTLVTHMMTCPVCKRPINIRYTVPQMICHPPVPPLPAGTRQRIMDSLPLPPEPLTMPISTAAPLPAPVAPVAETAEREESTAEEPARPDESPAEQTVRLDPQPEPETTEPETTEPETTEPETTGPDTTQPGLTSPPASGLPAAGSSALDTPLYDALRSQAWARGVLARTGTADEEKQAAAGRQQSGPEP</sequence>
<reference evidence="2 3" key="1">
    <citation type="submission" date="2018-01" db="EMBL/GenBank/DDBJ databases">
        <title>Draft genome sequence of Sphaerisporangium sp. 7K107.</title>
        <authorList>
            <person name="Sahin N."/>
            <person name="Saygin H."/>
            <person name="Ay H."/>
        </authorList>
    </citation>
    <scope>NUCLEOTIDE SEQUENCE [LARGE SCALE GENOMIC DNA]</scope>
    <source>
        <strain evidence="2 3">7K107</strain>
    </source>
</reference>
<evidence type="ECO:0000313" key="2">
    <source>
        <dbReference type="EMBL" id="PZG16774.1"/>
    </source>
</evidence>
<comment type="caution">
    <text evidence="2">The sequence shown here is derived from an EMBL/GenBank/DDBJ whole genome shotgun (WGS) entry which is preliminary data.</text>
</comment>
<protein>
    <submittedName>
        <fullName evidence="2">Uncharacterized protein</fullName>
    </submittedName>
</protein>
<keyword evidence="3" id="KW-1185">Reference proteome</keyword>
<feature type="region of interest" description="Disordered" evidence="1">
    <location>
        <begin position="387"/>
        <end position="409"/>
    </location>
</feature>
<feature type="compositionally biased region" description="Low complexity" evidence="1">
    <location>
        <begin position="340"/>
        <end position="367"/>
    </location>
</feature>
<dbReference type="AlphaFoldDB" id="A0A2W2FNX7"/>